<gene>
    <name evidence="5" type="ORF">C1I64_19160</name>
</gene>
<dbReference type="SUPFAM" id="SSF53474">
    <property type="entry name" value="alpha/beta-Hydrolases"/>
    <property type="match status" value="1"/>
</dbReference>
<reference evidence="5 6" key="1">
    <citation type="submission" date="2018-03" db="EMBL/GenBank/DDBJ databases">
        <title>Bacteriophage NCPPB3778 and a type I-E CRISPR drive the evolution of the US Biological Select Agent, Rathayibacter toxicus.</title>
        <authorList>
            <person name="Davis E.W.II."/>
            <person name="Tabima J.F."/>
            <person name="Weisberg A.J."/>
            <person name="Dantas Lopes L."/>
            <person name="Wiseman M.S."/>
            <person name="Wiseman M.S."/>
            <person name="Pupko T."/>
            <person name="Belcher M.S."/>
            <person name="Sechler A.J."/>
            <person name="Tancos M.A."/>
            <person name="Schroeder B.K."/>
            <person name="Murray T.D."/>
            <person name="Luster D.G."/>
            <person name="Schneider W.L."/>
            <person name="Rogers E."/>
            <person name="Andreote F.D."/>
            <person name="Grunwald N.J."/>
            <person name="Putnam M.L."/>
            <person name="Chang J.H."/>
        </authorList>
    </citation>
    <scope>NUCLEOTIDE SEQUENCE [LARGE SCALE GENOMIC DNA]</scope>
    <source>
        <strain evidence="5 6">DSM 15932</strain>
    </source>
</reference>
<evidence type="ECO:0000256" key="2">
    <source>
        <dbReference type="ARBA" id="ARBA00022801"/>
    </source>
</evidence>
<dbReference type="RefSeq" id="WP_123701600.1">
    <property type="nucleotide sequence ID" value="NZ_CP028137.1"/>
</dbReference>
<accession>A0A3Q9UVE1</accession>
<dbReference type="Proteomes" id="UP000285317">
    <property type="component" value="Chromosome"/>
</dbReference>
<sequence>MRATPIRAASWPAALAVRAVFEREARRTAAAMLPFAPEGIQRVAEPIPARPDAPATTADVLRSAGAGSRPTVVWIHGGGWVSGHRRDVDPYLRLLAEAGYTVVSLDYSRGPEAVHPTAPRQLLAALEHLRRSAGRLGIARDRLVLAGDSAGAQLASQLATAITNPSYARAAGLTTTLPVDAVRAVILHCGVFDLAALARATGLAGRGLRAALWAYTGRRAWWTSDAARWMSTIEHVTPRFPPTFLSGGNADPLTAQQSRPFAAQLRSLGVPVTALLWGDGHESELGHEYQFHLELPEAREALERTLAFLAQQTAR</sequence>
<dbReference type="Pfam" id="PF07859">
    <property type="entry name" value="Abhydrolase_3"/>
    <property type="match status" value="1"/>
</dbReference>
<dbReference type="PANTHER" id="PTHR48081">
    <property type="entry name" value="AB HYDROLASE SUPERFAMILY PROTEIN C4A8.06C"/>
    <property type="match status" value="1"/>
</dbReference>
<evidence type="ECO:0000259" key="4">
    <source>
        <dbReference type="Pfam" id="PF07859"/>
    </source>
</evidence>
<dbReference type="KEGG" id="rfs:C1I64_19160"/>
<dbReference type="AlphaFoldDB" id="A0A3Q9UVE1"/>
<dbReference type="PROSITE" id="PS01174">
    <property type="entry name" value="LIPASE_GDXG_SER"/>
    <property type="match status" value="1"/>
</dbReference>
<dbReference type="Gene3D" id="3.40.50.1820">
    <property type="entry name" value="alpha/beta hydrolase"/>
    <property type="match status" value="1"/>
</dbReference>
<dbReference type="EMBL" id="CP028137">
    <property type="protein sequence ID" value="AZZ53940.1"/>
    <property type="molecule type" value="Genomic_DNA"/>
</dbReference>
<name>A0A3Q9UVE1_9MICO</name>
<protein>
    <submittedName>
        <fullName evidence="5">Esterase</fullName>
    </submittedName>
</protein>
<dbReference type="InterPro" id="IPR033140">
    <property type="entry name" value="Lipase_GDXG_put_SER_AS"/>
</dbReference>
<feature type="domain" description="Alpha/beta hydrolase fold-3" evidence="4">
    <location>
        <begin position="72"/>
        <end position="277"/>
    </location>
</feature>
<evidence type="ECO:0000313" key="5">
    <source>
        <dbReference type="EMBL" id="AZZ53940.1"/>
    </source>
</evidence>
<organism evidence="5 6">
    <name type="scientific">Rathayibacter festucae DSM 15932</name>
    <dbReference type="NCBI Taxonomy" id="1328866"/>
    <lineage>
        <taxon>Bacteria</taxon>
        <taxon>Bacillati</taxon>
        <taxon>Actinomycetota</taxon>
        <taxon>Actinomycetes</taxon>
        <taxon>Micrococcales</taxon>
        <taxon>Microbacteriaceae</taxon>
        <taxon>Rathayibacter</taxon>
    </lineage>
</organism>
<keyword evidence="2" id="KW-0378">Hydrolase</keyword>
<dbReference type="GO" id="GO:0016787">
    <property type="term" value="F:hydrolase activity"/>
    <property type="evidence" value="ECO:0007669"/>
    <property type="project" value="UniProtKB-KW"/>
</dbReference>
<comment type="similarity">
    <text evidence="1">Belongs to the 'GDXG' lipolytic enzyme family.</text>
</comment>
<dbReference type="InterPro" id="IPR050300">
    <property type="entry name" value="GDXG_lipolytic_enzyme"/>
</dbReference>
<evidence type="ECO:0000256" key="1">
    <source>
        <dbReference type="ARBA" id="ARBA00010515"/>
    </source>
</evidence>
<proteinExistence type="inferred from homology"/>
<feature type="active site" evidence="3">
    <location>
        <position position="149"/>
    </location>
</feature>
<evidence type="ECO:0000313" key="6">
    <source>
        <dbReference type="Proteomes" id="UP000285317"/>
    </source>
</evidence>
<dbReference type="InterPro" id="IPR029058">
    <property type="entry name" value="AB_hydrolase_fold"/>
</dbReference>
<evidence type="ECO:0000256" key="3">
    <source>
        <dbReference type="PROSITE-ProRule" id="PRU10038"/>
    </source>
</evidence>
<dbReference type="InterPro" id="IPR013094">
    <property type="entry name" value="AB_hydrolase_3"/>
</dbReference>